<dbReference type="InterPro" id="IPR054127">
    <property type="entry name" value="Pcf11_C"/>
</dbReference>
<feature type="domain" description="CID" evidence="2">
    <location>
        <begin position="43"/>
        <end position="178"/>
    </location>
</feature>
<proteinExistence type="predicted"/>
<dbReference type="Pfam" id="PF21936">
    <property type="entry name" value="Pcf11_C"/>
    <property type="match status" value="1"/>
</dbReference>
<dbReference type="OrthoDB" id="2129491at2759"/>
<dbReference type="Proteomes" id="UP000076532">
    <property type="component" value="Unassembled WGS sequence"/>
</dbReference>
<feature type="region of interest" description="Disordered" evidence="1">
    <location>
        <begin position="15"/>
        <end position="35"/>
    </location>
</feature>
<dbReference type="GO" id="GO:0005737">
    <property type="term" value="C:cytoplasm"/>
    <property type="evidence" value="ECO:0007669"/>
    <property type="project" value="TreeGrafter"/>
</dbReference>
<dbReference type="GO" id="GO:0005849">
    <property type="term" value="C:mRNA cleavage factor complex"/>
    <property type="evidence" value="ECO:0007669"/>
    <property type="project" value="TreeGrafter"/>
</dbReference>
<protein>
    <recommendedName>
        <fullName evidence="2">CID domain-containing protein</fullName>
    </recommendedName>
</protein>
<gene>
    <name evidence="3" type="ORF">FIBSPDRAFT_811801</name>
</gene>
<dbReference type="PANTHER" id="PTHR15921">
    <property type="entry name" value="PRE-MRNA CLEAVAGE COMPLEX II"/>
    <property type="match status" value="1"/>
</dbReference>
<dbReference type="EMBL" id="KV417484">
    <property type="protein sequence ID" value="KZP32950.1"/>
    <property type="molecule type" value="Genomic_DNA"/>
</dbReference>
<evidence type="ECO:0000313" key="3">
    <source>
        <dbReference type="EMBL" id="KZP32950.1"/>
    </source>
</evidence>
<dbReference type="InterPro" id="IPR045154">
    <property type="entry name" value="PCF11-like"/>
</dbReference>
<evidence type="ECO:0000256" key="1">
    <source>
        <dbReference type="SAM" id="MobiDB-lite"/>
    </source>
</evidence>
<dbReference type="InterPro" id="IPR006569">
    <property type="entry name" value="CID_dom"/>
</dbReference>
<feature type="region of interest" description="Disordered" evidence="1">
    <location>
        <begin position="580"/>
        <end position="649"/>
    </location>
</feature>
<feature type="compositionally biased region" description="Basic and acidic residues" evidence="1">
    <location>
        <begin position="367"/>
        <end position="377"/>
    </location>
</feature>
<sequence length="649" mass="71234">MSVYPQVGYGHGHASYPGPSYSQPQHSGYYQPPPPAPYYQQLDPTTFRRDYQNRLAELTVNSRPIIQNLSMVAQEYSRFSEIVAQCLEAHIRRVPPWMKLPAFYLLDAISKNVFDPYARQFSPMVSQLFLDSYREVDQSTRSKMEEMLLTWRTGGANGKELFGVVPQVAIERGVWGGASSHTNPTASFHHGPGQISKSQVISELDFVLGQKERAIQSNPYDKPTRENIGVLHALRNLVEAGVAQEELRHILSQLRSLSQQAPPPPPPPMPSQPAAGPSTYSQSYEQQGPHHSHPAFSPSTTYTQAKSEPMDLSALMALSQSGPIPVSASAPPAAAHMGNIANLFQALVKAGVVSSNTGTPTGAGETAKAEETKPEVVDPSRIAAREYRKSILSHKMKLTNAAITKTRPDIVHFLYNRLSVQCKQCGIRFADSTSGKKDMQDHLDMHFRQNRKANQNIGRGHSRSWFIGVEDWTHDIYTDVKGKSAEGHRPLNAKAAAAAEVEKRDADLRALFIVVPPGDEAKPISCPICKETIKSEFLEDDEDWVWKNAILKDDKVFHATCHAEAVSSTNSLAARLRHEVGARSQSGTPECGSARSTPPKLSASGSSILVKHSPSPIAQGTKRKVESEESYTHTEADGSPPMKKLAIAT</sequence>
<dbReference type="FunFam" id="1.25.40.90:FF:000016">
    <property type="entry name" value="mRNA cleavage factor complex component Pcf11"/>
    <property type="match status" value="1"/>
</dbReference>
<dbReference type="STRING" id="436010.A0A166VQ55"/>
<dbReference type="InterPro" id="IPR008942">
    <property type="entry name" value="ENTH_VHS"/>
</dbReference>
<dbReference type="GO" id="GO:0003729">
    <property type="term" value="F:mRNA binding"/>
    <property type="evidence" value="ECO:0007669"/>
    <property type="project" value="InterPro"/>
</dbReference>
<dbReference type="SUPFAM" id="SSF48464">
    <property type="entry name" value="ENTH/VHS domain"/>
    <property type="match status" value="1"/>
</dbReference>
<feature type="region of interest" description="Disordered" evidence="1">
    <location>
        <begin position="257"/>
        <end position="305"/>
    </location>
</feature>
<feature type="compositionally biased region" description="Pro residues" evidence="1">
    <location>
        <begin position="261"/>
        <end position="271"/>
    </location>
</feature>
<dbReference type="AlphaFoldDB" id="A0A166VQ55"/>
<dbReference type="PANTHER" id="PTHR15921:SF3">
    <property type="entry name" value="PRE-MRNA CLEAVAGE COMPLEX 2 PROTEIN PCF11"/>
    <property type="match status" value="1"/>
</dbReference>
<dbReference type="GO" id="GO:0006369">
    <property type="term" value="P:termination of RNA polymerase II transcription"/>
    <property type="evidence" value="ECO:0007669"/>
    <property type="project" value="InterPro"/>
</dbReference>
<organism evidence="3 4">
    <name type="scientific">Athelia psychrophila</name>
    <dbReference type="NCBI Taxonomy" id="1759441"/>
    <lineage>
        <taxon>Eukaryota</taxon>
        <taxon>Fungi</taxon>
        <taxon>Dikarya</taxon>
        <taxon>Basidiomycota</taxon>
        <taxon>Agaricomycotina</taxon>
        <taxon>Agaricomycetes</taxon>
        <taxon>Agaricomycetidae</taxon>
        <taxon>Atheliales</taxon>
        <taxon>Atheliaceae</taxon>
        <taxon>Athelia</taxon>
    </lineage>
</organism>
<evidence type="ECO:0000259" key="2">
    <source>
        <dbReference type="PROSITE" id="PS51391"/>
    </source>
</evidence>
<evidence type="ECO:0000313" key="4">
    <source>
        <dbReference type="Proteomes" id="UP000076532"/>
    </source>
</evidence>
<dbReference type="GO" id="GO:0031124">
    <property type="term" value="P:mRNA 3'-end processing"/>
    <property type="evidence" value="ECO:0007669"/>
    <property type="project" value="InterPro"/>
</dbReference>
<reference evidence="3 4" key="1">
    <citation type="journal article" date="2016" name="Mol. Biol. Evol.">
        <title>Comparative Genomics of Early-Diverging Mushroom-Forming Fungi Provides Insights into the Origins of Lignocellulose Decay Capabilities.</title>
        <authorList>
            <person name="Nagy L.G."/>
            <person name="Riley R."/>
            <person name="Tritt A."/>
            <person name="Adam C."/>
            <person name="Daum C."/>
            <person name="Floudas D."/>
            <person name="Sun H."/>
            <person name="Yadav J.S."/>
            <person name="Pangilinan J."/>
            <person name="Larsson K.H."/>
            <person name="Matsuura K."/>
            <person name="Barry K."/>
            <person name="Labutti K."/>
            <person name="Kuo R."/>
            <person name="Ohm R.A."/>
            <person name="Bhattacharya S.S."/>
            <person name="Shirouzu T."/>
            <person name="Yoshinaga Y."/>
            <person name="Martin F.M."/>
            <person name="Grigoriev I.V."/>
            <person name="Hibbett D.S."/>
        </authorList>
    </citation>
    <scope>NUCLEOTIDE SEQUENCE [LARGE SCALE GENOMIC DNA]</scope>
    <source>
        <strain evidence="3 4">CBS 109695</strain>
    </source>
</reference>
<dbReference type="PROSITE" id="PS51391">
    <property type="entry name" value="CID"/>
    <property type="match status" value="1"/>
</dbReference>
<name>A0A166VQ55_9AGAM</name>
<dbReference type="InterPro" id="IPR047415">
    <property type="entry name" value="Pcf11_CID"/>
</dbReference>
<feature type="compositionally biased region" description="Basic and acidic residues" evidence="1">
    <location>
        <begin position="623"/>
        <end position="636"/>
    </location>
</feature>
<keyword evidence="4" id="KW-1185">Reference proteome</keyword>
<dbReference type="Gene3D" id="1.25.40.90">
    <property type="match status" value="1"/>
</dbReference>
<dbReference type="GO" id="GO:0000993">
    <property type="term" value="F:RNA polymerase II complex binding"/>
    <property type="evidence" value="ECO:0007669"/>
    <property type="project" value="InterPro"/>
</dbReference>
<accession>A0A166VQ55</accession>
<dbReference type="SMART" id="SM00582">
    <property type="entry name" value="RPR"/>
    <property type="match status" value="1"/>
</dbReference>
<dbReference type="CDD" id="cd16982">
    <property type="entry name" value="CID_Pcf11"/>
    <property type="match status" value="1"/>
</dbReference>
<feature type="region of interest" description="Disordered" evidence="1">
    <location>
        <begin position="358"/>
        <end position="377"/>
    </location>
</feature>
<dbReference type="Pfam" id="PF04818">
    <property type="entry name" value="CID"/>
    <property type="match status" value="1"/>
</dbReference>